<evidence type="ECO:0000256" key="4">
    <source>
        <dbReference type="ARBA" id="ARBA00009524"/>
    </source>
</evidence>
<evidence type="ECO:0000256" key="10">
    <source>
        <dbReference type="ARBA" id="ARBA00023027"/>
    </source>
</evidence>
<accession>A0A069A9I8</accession>
<feature type="domain" description="YjeF C-terminal" evidence="20">
    <location>
        <begin position="254"/>
        <end position="523"/>
    </location>
</feature>
<comment type="function">
    <text evidence="14 19">Bifunctional enzyme that catalyzes the epimerization of the S- and R-forms of NAD(P)HX and the dehydration of the S-form of NAD(P)HX at the expense of ADP, which is converted to AMP. This allows the repair of both epimers of NAD(P)HX, a damaged form of NAD(P)H that is a result of enzymatic or heat-dependent hydration.</text>
</comment>
<evidence type="ECO:0000256" key="2">
    <source>
        <dbReference type="ARBA" id="ARBA00000909"/>
    </source>
</evidence>
<dbReference type="CDD" id="cd01171">
    <property type="entry name" value="YXKO-related"/>
    <property type="match status" value="1"/>
</dbReference>
<dbReference type="NCBIfam" id="TIGR00197">
    <property type="entry name" value="yjeF_nterm"/>
    <property type="match status" value="1"/>
</dbReference>
<dbReference type="PROSITE" id="PS51385">
    <property type="entry name" value="YJEF_N"/>
    <property type="match status" value="1"/>
</dbReference>
<keyword evidence="13" id="KW-0511">Multifunctional enzyme</keyword>
<feature type="binding site" evidence="18">
    <location>
        <position position="56"/>
    </location>
    <ligand>
        <name>K(+)</name>
        <dbReference type="ChEBI" id="CHEBI:29103"/>
    </ligand>
</feature>
<evidence type="ECO:0000256" key="8">
    <source>
        <dbReference type="ARBA" id="ARBA00022857"/>
    </source>
</evidence>
<evidence type="ECO:0000313" key="26">
    <source>
        <dbReference type="EMBL" id="VHY14012.1"/>
    </source>
</evidence>
<dbReference type="KEGG" id="pdf:CD630DERM_08790"/>
<dbReference type="Pfam" id="PF03853">
    <property type="entry name" value="YjeF_N"/>
    <property type="match status" value="1"/>
</dbReference>
<keyword evidence="6 17" id="KW-0547">Nucleotide-binding</keyword>
<dbReference type="HAMAP" id="MF_01965">
    <property type="entry name" value="NADHX_dehydratase"/>
    <property type="match status" value="1"/>
</dbReference>
<gene>
    <name evidence="25" type="primary">nnr</name>
    <name evidence="17" type="synonym">nnrD</name>
    <name evidence="18" type="synonym">nnrE</name>
    <name evidence="24" type="ORF">BN1095_630002</name>
    <name evidence="22" type="ORF">BN1096_340001</name>
    <name evidence="23" type="ORF">BN1097_350002</name>
    <name evidence="26" type="ORF">SAMEA1402366_02695</name>
    <name evidence="25" type="ORF">SAMEA1402399_01978</name>
</gene>
<dbReference type="InterPro" id="IPR004443">
    <property type="entry name" value="YjeF_N_dom"/>
</dbReference>
<evidence type="ECO:0000256" key="9">
    <source>
        <dbReference type="ARBA" id="ARBA00022958"/>
    </source>
</evidence>
<keyword evidence="8 17" id="KW-0521">NADP</keyword>
<comment type="catalytic activity">
    <reaction evidence="1 18 19">
        <text>(6R)-NADHX = (6S)-NADHX</text>
        <dbReference type="Rhea" id="RHEA:32215"/>
        <dbReference type="ChEBI" id="CHEBI:64074"/>
        <dbReference type="ChEBI" id="CHEBI:64075"/>
        <dbReference type="EC" id="5.1.99.6"/>
    </reaction>
</comment>
<dbReference type="GO" id="GO:0005524">
    <property type="term" value="F:ATP binding"/>
    <property type="evidence" value="ECO:0007669"/>
    <property type="project" value="UniProtKB-UniRule"/>
</dbReference>
<feature type="binding site" evidence="18">
    <location>
        <begin position="55"/>
        <end position="59"/>
    </location>
    <ligand>
        <name>(6S)-NADPHX</name>
        <dbReference type="ChEBI" id="CHEBI:64076"/>
    </ligand>
</feature>
<dbReference type="EMBL" id="CAAJVP010000014">
    <property type="protein sequence ID" value="VHY14012.1"/>
    <property type="molecule type" value="Genomic_DNA"/>
</dbReference>
<feature type="binding site" evidence="18">
    <location>
        <begin position="158"/>
        <end position="164"/>
    </location>
    <ligand>
        <name>(6S)-NADPHX</name>
        <dbReference type="ChEBI" id="CHEBI:64076"/>
    </ligand>
</feature>
<keyword evidence="23" id="KW-0418">Kinase</keyword>
<evidence type="ECO:0000256" key="16">
    <source>
        <dbReference type="ARBA" id="ARBA00049209"/>
    </source>
</evidence>
<name>A0A069A9I8_CLODI</name>
<comment type="subunit">
    <text evidence="17">Homotetramer.</text>
</comment>
<evidence type="ECO:0000256" key="11">
    <source>
        <dbReference type="ARBA" id="ARBA00023235"/>
    </source>
</evidence>
<evidence type="ECO:0000256" key="7">
    <source>
        <dbReference type="ARBA" id="ARBA00022840"/>
    </source>
</evidence>
<evidence type="ECO:0000256" key="5">
    <source>
        <dbReference type="ARBA" id="ARBA00022723"/>
    </source>
</evidence>
<evidence type="ECO:0000259" key="20">
    <source>
        <dbReference type="PROSITE" id="PS51383"/>
    </source>
</evidence>
<evidence type="ECO:0000256" key="18">
    <source>
        <dbReference type="HAMAP-Rule" id="MF_01966"/>
    </source>
</evidence>
<dbReference type="NCBIfam" id="TIGR00196">
    <property type="entry name" value="yjeF_cterm"/>
    <property type="match status" value="1"/>
</dbReference>
<keyword evidence="5 18" id="KW-0479">Metal-binding</keyword>
<evidence type="ECO:0000256" key="19">
    <source>
        <dbReference type="PIRNR" id="PIRNR017184"/>
    </source>
</evidence>
<comment type="similarity">
    <text evidence="18">Belongs to the NnrE/AIBP family.</text>
</comment>
<dbReference type="GO" id="GO:0110051">
    <property type="term" value="P:metabolite repair"/>
    <property type="evidence" value="ECO:0007669"/>
    <property type="project" value="TreeGrafter"/>
</dbReference>
<dbReference type="GO" id="GO:0052855">
    <property type="term" value="F:ADP-dependent NAD(P)H-hydrate dehydratase activity"/>
    <property type="evidence" value="ECO:0007669"/>
    <property type="project" value="UniProtKB-UniRule"/>
</dbReference>
<comment type="cofactor">
    <cofactor evidence="17">
        <name>Mg(2+)</name>
        <dbReference type="ChEBI" id="CHEBI:18420"/>
    </cofactor>
</comment>
<evidence type="ECO:0000313" key="23">
    <source>
        <dbReference type="EMBL" id="CDS84821.1"/>
    </source>
</evidence>
<comment type="similarity">
    <text evidence="4 19">In the C-terminal section; belongs to the NnrD/CARKD family.</text>
</comment>
<dbReference type="EC" id="4.2.1.136" evidence="19"/>
<feature type="binding site" evidence="17">
    <location>
        <position position="465"/>
    </location>
    <ligand>
        <name>AMP</name>
        <dbReference type="ChEBI" id="CHEBI:456215"/>
    </ligand>
</feature>
<reference evidence="23" key="1">
    <citation type="submission" date="2014-07" db="EMBL/GenBank/DDBJ databases">
        <authorList>
            <person name="Monot Marc"/>
        </authorList>
    </citation>
    <scope>NUCLEOTIDE SEQUENCE</scope>
    <source>
        <strain evidence="24">7032989</strain>
        <strain evidence="23">7032994</strain>
    </source>
</reference>
<comment type="cofactor">
    <cofactor evidence="18 19">
        <name>K(+)</name>
        <dbReference type="ChEBI" id="CHEBI:29103"/>
    </cofactor>
    <text evidence="18 19">Binds 1 potassium ion per subunit.</text>
</comment>
<protein>
    <recommendedName>
        <fullName evidence="19">Bifunctional NAD(P)H-hydrate repair enzyme</fullName>
    </recommendedName>
    <alternativeName>
        <fullName evidence="19">Nicotinamide nucleotide repair protein</fullName>
    </alternativeName>
    <domain>
        <recommendedName>
            <fullName evidence="19">ADP-dependent (S)-NAD(P)H-hydrate dehydratase</fullName>
            <ecNumber evidence="19">4.2.1.136</ecNumber>
        </recommendedName>
        <alternativeName>
            <fullName evidence="19">ADP-dependent NAD(P)HX dehydratase</fullName>
        </alternativeName>
    </domain>
    <domain>
        <recommendedName>
            <fullName evidence="19">NAD(P)H-hydrate epimerase</fullName>
            <ecNumber evidence="19">5.1.99.6</ecNumber>
        </recommendedName>
    </domain>
</protein>
<reference evidence="26 27" key="2">
    <citation type="submission" date="2019-04" db="EMBL/GenBank/DDBJ databases">
        <authorList>
            <consortium name="Pathogen Informatics"/>
        </authorList>
    </citation>
    <scope>NUCLEOTIDE SEQUENCE [LARGE SCALE GENOMIC DNA]</scope>
    <source>
        <strain evidence="25">Clo34</strain>
        <strain evidence="28">clo34</strain>
        <strain evidence="27">tl291</strain>
        <strain evidence="26">Tl291</strain>
    </source>
</reference>
<evidence type="ECO:0000313" key="25">
    <source>
        <dbReference type="EMBL" id="VFD32278.1"/>
    </source>
</evidence>
<dbReference type="AlphaFoldDB" id="A0A069A9I8"/>
<dbReference type="PANTHER" id="PTHR12592">
    <property type="entry name" value="ATP-DEPENDENT (S)-NAD(P)H-HYDRATE DEHYDRATASE FAMILY MEMBER"/>
    <property type="match status" value="1"/>
</dbReference>
<evidence type="ECO:0000256" key="12">
    <source>
        <dbReference type="ARBA" id="ARBA00023239"/>
    </source>
</evidence>
<dbReference type="Gene3D" id="3.40.50.10260">
    <property type="entry name" value="YjeF N-terminal domain"/>
    <property type="match status" value="1"/>
</dbReference>
<feature type="binding site" evidence="17">
    <location>
        <begin position="437"/>
        <end position="441"/>
    </location>
    <ligand>
        <name>AMP</name>
        <dbReference type="ChEBI" id="CHEBI:456215"/>
    </ligand>
</feature>
<feature type="binding site" evidence="17">
    <location>
        <position position="349"/>
    </location>
    <ligand>
        <name>(6S)-NADPHX</name>
        <dbReference type="ChEBI" id="CHEBI:64076"/>
    </ligand>
</feature>
<dbReference type="EMBL" id="LK932371">
    <property type="protein sequence ID" value="CDS84821.1"/>
    <property type="molecule type" value="Genomic_DNA"/>
</dbReference>
<evidence type="ECO:0000256" key="1">
    <source>
        <dbReference type="ARBA" id="ARBA00000013"/>
    </source>
</evidence>
<dbReference type="GO" id="GO:0046872">
    <property type="term" value="F:metal ion binding"/>
    <property type="evidence" value="ECO:0007669"/>
    <property type="project" value="UniProtKB-UniRule"/>
</dbReference>
<comment type="catalytic activity">
    <reaction evidence="2 18 19">
        <text>(6R)-NADPHX = (6S)-NADPHX</text>
        <dbReference type="Rhea" id="RHEA:32227"/>
        <dbReference type="ChEBI" id="CHEBI:64076"/>
        <dbReference type="ChEBI" id="CHEBI:64077"/>
        <dbReference type="EC" id="5.1.99.6"/>
    </reaction>
</comment>
<dbReference type="HAMAP" id="MF_01966">
    <property type="entry name" value="NADHX_epimerase"/>
    <property type="match status" value="1"/>
</dbReference>
<keyword evidence="11 18" id="KW-0413">Isomerase</keyword>
<dbReference type="EMBL" id="LK933327">
    <property type="protein sequence ID" value="CDT66548.1"/>
    <property type="molecule type" value="Genomic_DNA"/>
</dbReference>
<dbReference type="EMBL" id="LK932485">
    <property type="protein sequence ID" value="CDS84385.1"/>
    <property type="molecule type" value="Genomic_DNA"/>
</dbReference>
<comment type="similarity">
    <text evidence="3 19">In the N-terminal section; belongs to the NnrE/AIBP family.</text>
</comment>
<dbReference type="PROSITE" id="PS51383">
    <property type="entry name" value="YJEF_C_3"/>
    <property type="match status" value="1"/>
</dbReference>
<evidence type="ECO:0000256" key="14">
    <source>
        <dbReference type="ARBA" id="ARBA00025153"/>
    </source>
</evidence>
<evidence type="ECO:0000256" key="15">
    <source>
        <dbReference type="ARBA" id="ARBA00048238"/>
    </source>
</evidence>
<dbReference type="GO" id="GO:0052856">
    <property type="term" value="F:NAD(P)HX epimerase activity"/>
    <property type="evidence" value="ECO:0007669"/>
    <property type="project" value="UniProtKB-UniRule"/>
</dbReference>
<evidence type="ECO:0000313" key="28">
    <source>
        <dbReference type="Proteomes" id="UP000411588"/>
    </source>
</evidence>
<keyword evidence="12 17" id="KW-0456">Lyase</keyword>
<feature type="binding site" evidence="18">
    <location>
        <position position="190"/>
    </location>
    <ligand>
        <name>K(+)</name>
        <dbReference type="ChEBI" id="CHEBI:29103"/>
    </ligand>
</feature>
<dbReference type="PATRIC" id="fig|1496.854.peg.946"/>
<dbReference type="Gene3D" id="3.40.1190.20">
    <property type="match status" value="1"/>
</dbReference>
<dbReference type="GO" id="GO:0046496">
    <property type="term" value="P:nicotinamide nucleotide metabolic process"/>
    <property type="evidence" value="ECO:0007669"/>
    <property type="project" value="UniProtKB-UniRule"/>
</dbReference>
<organism evidence="23">
    <name type="scientific">Clostridioides difficile</name>
    <name type="common">Peptoclostridium difficile</name>
    <dbReference type="NCBI Taxonomy" id="1496"/>
    <lineage>
        <taxon>Bacteria</taxon>
        <taxon>Bacillati</taxon>
        <taxon>Bacillota</taxon>
        <taxon>Clostridia</taxon>
        <taxon>Peptostreptococcales</taxon>
        <taxon>Peptostreptococcaceae</taxon>
        <taxon>Clostridioides</taxon>
    </lineage>
</organism>
<feature type="binding site" evidence="17">
    <location>
        <position position="400"/>
    </location>
    <ligand>
        <name>(6S)-NADPHX</name>
        <dbReference type="ChEBI" id="CHEBI:64076"/>
    </ligand>
</feature>
<comment type="catalytic activity">
    <reaction evidence="16 17 19">
        <text>(6S)-NADPHX + ADP = AMP + phosphate + NADPH + H(+)</text>
        <dbReference type="Rhea" id="RHEA:32235"/>
        <dbReference type="ChEBI" id="CHEBI:15378"/>
        <dbReference type="ChEBI" id="CHEBI:43474"/>
        <dbReference type="ChEBI" id="CHEBI:57783"/>
        <dbReference type="ChEBI" id="CHEBI:64076"/>
        <dbReference type="ChEBI" id="CHEBI:456215"/>
        <dbReference type="ChEBI" id="CHEBI:456216"/>
        <dbReference type="EC" id="4.2.1.136"/>
    </reaction>
</comment>
<dbReference type="InterPro" id="IPR000631">
    <property type="entry name" value="CARKD"/>
</dbReference>
<dbReference type="InterPro" id="IPR036652">
    <property type="entry name" value="YjeF_N_dom_sf"/>
</dbReference>
<evidence type="ECO:0000256" key="17">
    <source>
        <dbReference type="HAMAP-Rule" id="MF_01965"/>
    </source>
</evidence>
<feature type="binding site" evidence="18">
    <location>
        <position position="187"/>
    </location>
    <ligand>
        <name>(6S)-NADPHX</name>
        <dbReference type="ChEBI" id="CHEBI:64076"/>
    </ligand>
</feature>
<evidence type="ECO:0000313" key="24">
    <source>
        <dbReference type="EMBL" id="CDT66548.1"/>
    </source>
</evidence>
<feature type="binding site" evidence="18">
    <location>
        <position position="154"/>
    </location>
    <ligand>
        <name>K(+)</name>
        <dbReference type="ChEBI" id="CHEBI:29103"/>
    </ligand>
</feature>
<keyword evidence="7 17" id="KW-0067">ATP-binding</keyword>
<comment type="function">
    <text evidence="18">Catalyzes the epimerization of the S- and R-forms of NAD(P)HX, a damaged form of NAD(P)H that is a result of enzymatic or heat-dependent hydration. This is a prerequisite for the S-specific NAD(P)H-hydrate dehydratase to allow the repair of both epimers of NAD(P)HX.</text>
</comment>
<dbReference type="PANTHER" id="PTHR12592:SF0">
    <property type="entry name" value="ATP-DEPENDENT (S)-NAD(P)H-HYDRATE DEHYDRATASE"/>
    <property type="match status" value="1"/>
</dbReference>
<evidence type="ECO:0000256" key="6">
    <source>
        <dbReference type="ARBA" id="ARBA00022741"/>
    </source>
</evidence>
<evidence type="ECO:0000256" key="3">
    <source>
        <dbReference type="ARBA" id="ARBA00006001"/>
    </source>
</evidence>
<comment type="catalytic activity">
    <reaction evidence="15 17 19">
        <text>(6S)-NADHX + ADP = AMP + phosphate + NADH + H(+)</text>
        <dbReference type="Rhea" id="RHEA:32223"/>
        <dbReference type="ChEBI" id="CHEBI:15378"/>
        <dbReference type="ChEBI" id="CHEBI:43474"/>
        <dbReference type="ChEBI" id="CHEBI:57945"/>
        <dbReference type="ChEBI" id="CHEBI:64074"/>
        <dbReference type="ChEBI" id="CHEBI:456215"/>
        <dbReference type="ChEBI" id="CHEBI:456216"/>
        <dbReference type="EC" id="4.2.1.136"/>
    </reaction>
</comment>
<evidence type="ECO:0000313" key="22">
    <source>
        <dbReference type="EMBL" id="CDS84385.1"/>
    </source>
</evidence>
<comment type="caution">
    <text evidence="18">Lacks conserved residue(s) required for the propagation of feature annotation.</text>
</comment>
<dbReference type="EC" id="5.1.99.6" evidence="19"/>
<evidence type="ECO:0000259" key="21">
    <source>
        <dbReference type="PROSITE" id="PS51385"/>
    </source>
</evidence>
<dbReference type="GO" id="GO:0016301">
    <property type="term" value="F:kinase activity"/>
    <property type="evidence" value="ECO:0007669"/>
    <property type="project" value="UniProtKB-KW"/>
</dbReference>
<proteinExistence type="inferred from homology"/>
<feature type="binding site" evidence="17">
    <location>
        <position position="289"/>
    </location>
    <ligand>
        <name>(6S)-NADPHX</name>
        <dbReference type="ChEBI" id="CHEBI:64076"/>
    </ligand>
</feature>
<evidence type="ECO:0000256" key="13">
    <source>
        <dbReference type="ARBA" id="ARBA00023268"/>
    </source>
</evidence>
<evidence type="ECO:0000313" key="27">
    <source>
        <dbReference type="Proteomes" id="UP000372533"/>
    </source>
</evidence>
<dbReference type="Proteomes" id="UP000372533">
    <property type="component" value="Unassembled WGS sequence"/>
</dbReference>
<keyword evidence="10 17" id="KW-0520">NAD</keyword>
<sequence>MLIGTSKLSRNVDTACVEEVGIPMIVLMENAVISAMKNMDIDMYNSYTVVCGVGNNGGDGLGIARHLNTYGKEVNVFLVGNLEKLSECSKINYNVLLNMGINIININKNDLSEKNYGDENEVDKIIKVEKQNIIKNKNLTIFKDRVSKSDVVVDAIFGTGLKRDITGIFKEVIDIVNDNSKNTYSIDIPSGIDSDNGNVLGTCIRANKTISFEFYKRGFLNYDTSTLIGDVVVEKIGVPDFITRKYHDEEFITDKTFVKNNIRRRDKHGFKSDFGKVSIVAGSKGFYGASFIATESAVKSGSGLVTLISSEDVQEKVSIRLTEAMTLNFEEERLNKLLNSSDAIGFGPGMGDNSQTFDKLLKIVENSNCPIVLDADGLNVMKDRCYKFLEWKNRFVITPHLGEMARLTGDSIGYIREHRVDVAKEFAQKYNLVVLLKGYQTVITDGKKTYINPTGNSCMATGGMGDCLLGMITSFIGQGMDILEATVSGAYIHGYIGDKLSKAMYTVNATDLISNISLTMKELLDI</sequence>
<dbReference type="OMA" id="NAHKGDY"/>
<comment type="function">
    <text evidence="17">Catalyzes the dehydration of the S-form of NAD(P)HX at the expense of ADP, which is converted to AMP. Together with NAD(P)HX epimerase, which catalyzes the epimerization of the S- and R-forms, the enzyme allows the repair of both epimers of NAD(P)HX, a damaged form of NAD(P)H that is a result of enzymatic or heat-dependent hydration.</text>
</comment>
<keyword evidence="9 18" id="KW-0630">Potassium</keyword>
<dbReference type="SUPFAM" id="SSF53613">
    <property type="entry name" value="Ribokinase-like"/>
    <property type="match status" value="1"/>
</dbReference>
<feature type="domain" description="YjeF N-terminal" evidence="21">
    <location>
        <begin position="9"/>
        <end position="244"/>
    </location>
</feature>
<keyword evidence="23" id="KW-0808">Transferase</keyword>
<dbReference type="EMBL" id="CAADAN010000006">
    <property type="protein sequence ID" value="VFD32278.1"/>
    <property type="molecule type" value="Genomic_DNA"/>
</dbReference>
<feature type="binding site" evidence="17">
    <location>
        <position position="466"/>
    </location>
    <ligand>
        <name>(6S)-NADPHX</name>
        <dbReference type="ChEBI" id="CHEBI:64076"/>
    </ligand>
</feature>
<dbReference type="RefSeq" id="WP_009892822.1">
    <property type="nucleotide sequence ID" value="NZ_BAABSG010000004.1"/>
</dbReference>
<dbReference type="Proteomes" id="UP000411588">
    <property type="component" value="Unassembled WGS sequence"/>
</dbReference>
<dbReference type="InterPro" id="IPR030677">
    <property type="entry name" value="Nnr"/>
</dbReference>
<comment type="similarity">
    <text evidence="17">Belongs to the NnrD/CARKD family.</text>
</comment>
<dbReference type="SUPFAM" id="SSF64153">
    <property type="entry name" value="YjeF N-terminal domain-like"/>
    <property type="match status" value="1"/>
</dbReference>
<dbReference type="InterPro" id="IPR029056">
    <property type="entry name" value="Ribokinase-like"/>
</dbReference>
<dbReference type="Pfam" id="PF01256">
    <property type="entry name" value="Carb_kinase"/>
    <property type="match status" value="1"/>
</dbReference>
<dbReference type="PIRSF" id="PIRSF017184">
    <property type="entry name" value="Nnr"/>
    <property type="match status" value="1"/>
</dbReference>